<protein>
    <recommendedName>
        <fullName evidence="2">DUF7928 domain-containing protein</fullName>
    </recommendedName>
</protein>
<sequence>MNFSAVTKAVRDIYLQTQQSVLDRSSEDDRASGVLLRVGGERVSYPQNALLHPLKESFIDMGCLVAVQMKNPAICAVFEAIDRTATEFFVDRNTSVQVMDTMDRLRFADPCRPAAFIRAHHVLVVWAYDIQAIVPYCHSLQTLLEQTAAELESVVDLKGLGELFCDDAVVDEDPSLPSLTGLSKLMDLPVPPRADALESKLAEPDLPQTVCLSDISPPPPSLELDEDVDMDSGDDLGYIPFAASSPSDTNSPAPSPSPSPRFTPGSAPAPSTSSTTRTTRRGRA</sequence>
<name>A0A4S4LLI0_9AGAM</name>
<dbReference type="Pfam" id="PF25550">
    <property type="entry name" value="DUF7928"/>
    <property type="match status" value="1"/>
</dbReference>
<feature type="domain" description="DUF7928" evidence="2">
    <location>
        <begin position="10"/>
        <end position="144"/>
    </location>
</feature>
<comment type="caution">
    <text evidence="3">The sequence shown here is derived from an EMBL/GenBank/DDBJ whole genome shotgun (WGS) entry which is preliminary data.</text>
</comment>
<dbReference type="Proteomes" id="UP000310158">
    <property type="component" value="Unassembled WGS sequence"/>
</dbReference>
<dbReference type="InterPro" id="IPR057688">
    <property type="entry name" value="DUF7928"/>
</dbReference>
<organism evidence="3 4">
    <name type="scientific">Bondarzewia mesenterica</name>
    <dbReference type="NCBI Taxonomy" id="1095465"/>
    <lineage>
        <taxon>Eukaryota</taxon>
        <taxon>Fungi</taxon>
        <taxon>Dikarya</taxon>
        <taxon>Basidiomycota</taxon>
        <taxon>Agaricomycotina</taxon>
        <taxon>Agaricomycetes</taxon>
        <taxon>Russulales</taxon>
        <taxon>Bondarzewiaceae</taxon>
        <taxon>Bondarzewia</taxon>
    </lineage>
</organism>
<feature type="non-terminal residue" evidence="3">
    <location>
        <position position="284"/>
    </location>
</feature>
<proteinExistence type="predicted"/>
<evidence type="ECO:0000259" key="2">
    <source>
        <dbReference type="Pfam" id="PF25550"/>
    </source>
</evidence>
<evidence type="ECO:0000313" key="3">
    <source>
        <dbReference type="EMBL" id="THH12929.1"/>
    </source>
</evidence>
<feature type="compositionally biased region" description="Low complexity" evidence="1">
    <location>
        <begin position="242"/>
        <end position="252"/>
    </location>
</feature>
<evidence type="ECO:0000313" key="4">
    <source>
        <dbReference type="Proteomes" id="UP000310158"/>
    </source>
</evidence>
<dbReference type="EMBL" id="SGPL01000402">
    <property type="protein sequence ID" value="THH12929.1"/>
    <property type="molecule type" value="Genomic_DNA"/>
</dbReference>
<accession>A0A4S4LLI0</accession>
<keyword evidence="4" id="KW-1185">Reference proteome</keyword>
<evidence type="ECO:0000256" key="1">
    <source>
        <dbReference type="SAM" id="MobiDB-lite"/>
    </source>
</evidence>
<feature type="region of interest" description="Disordered" evidence="1">
    <location>
        <begin position="208"/>
        <end position="284"/>
    </location>
</feature>
<dbReference type="AlphaFoldDB" id="A0A4S4LLI0"/>
<feature type="compositionally biased region" description="Acidic residues" evidence="1">
    <location>
        <begin position="223"/>
        <end position="234"/>
    </location>
</feature>
<gene>
    <name evidence="3" type="ORF">EW146_g7237</name>
</gene>
<reference evidence="3 4" key="1">
    <citation type="submission" date="2019-02" db="EMBL/GenBank/DDBJ databases">
        <title>Genome sequencing of the rare red list fungi Bondarzewia mesenterica.</title>
        <authorList>
            <person name="Buettner E."/>
            <person name="Kellner H."/>
        </authorList>
    </citation>
    <scope>NUCLEOTIDE SEQUENCE [LARGE SCALE GENOMIC DNA]</scope>
    <source>
        <strain evidence="3 4">DSM 108281</strain>
    </source>
</reference>
<feature type="compositionally biased region" description="Low complexity" evidence="1">
    <location>
        <begin position="263"/>
        <end position="277"/>
    </location>
</feature>